<sequence length="164" mass="19227">MAGGQFNWYFQATPVSFLSYIGNYDDYVSSIFEENSWDRLYNYALAHNLLPENVEYWGICYDDTDIIDTYKCRFYACMTIKTSIESKLTDEIKCMLLPARQYAVYIHKGSYSQLENFYKVILQNIPRGYNLDEGMILERYPNSPIDTIEAELLTEVLLPIIKLK</sequence>
<dbReference type="SMART" id="SM00871">
    <property type="entry name" value="AraC_E_bind"/>
    <property type="match status" value="1"/>
</dbReference>
<dbReference type="AlphaFoldDB" id="A0A5J4Q140"/>
<dbReference type="InterPro" id="IPR011256">
    <property type="entry name" value="Reg_factor_effector_dom_sf"/>
</dbReference>
<comment type="caution">
    <text evidence="2">The sequence shown here is derived from an EMBL/GenBank/DDBJ whole genome shotgun (WGS) entry which is preliminary data.</text>
</comment>
<organism evidence="2">
    <name type="scientific">termite gut metagenome</name>
    <dbReference type="NCBI Taxonomy" id="433724"/>
    <lineage>
        <taxon>unclassified sequences</taxon>
        <taxon>metagenomes</taxon>
        <taxon>organismal metagenomes</taxon>
    </lineage>
</organism>
<accession>A0A5J4Q140</accession>
<reference evidence="2" key="1">
    <citation type="submission" date="2019-03" db="EMBL/GenBank/DDBJ databases">
        <title>Single cell metagenomics reveals metabolic interactions within the superorganism composed of flagellate Streblomastix strix and complex community of Bacteroidetes bacteria on its surface.</title>
        <authorList>
            <person name="Treitli S.C."/>
            <person name="Kolisko M."/>
            <person name="Husnik F."/>
            <person name="Keeling P."/>
            <person name="Hampl V."/>
        </authorList>
    </citation>
    <scope>NUCLEOTIDE SEQUENCE</scope>
    <source>
        <strain evidence="2">STM</strain>
    </source>
</reference>
<name>A0A5J4Q140_9ZZZZ</name>
<dbReference type="Pfam" id="PF06445">
    <property type="entry name" value="GyrI-like"/>
    <property type="match status" value="1"/>
</dbReference>
<dbReference type="InterPro" id="IPR010499">
    <property type="entry name" value="AraC_E-bd"/>
</dbReference>
<protein>
    <recommendedName>
        <fullName evidence="1">AraC effector-binding domain-containing protein</fullName>
    </recommendedName>
</protein>
<dbReference type="PANTHER" id="PTHR40055">
    <property type="entry name" value="TRANSCRIPTIONAL REGULATOR YGIV-RELATED"/>
    <property type="match status" value="1"/>
</dbReference>
<feature type="domain" description="AraC effector-binding" evidence="1">
    <location>
        <begin position="10"/>
        <end position="161"/>
    </location>
</feature>
<gene>
    <name evidence="2" type="ORF">EZS27_034821</name>
</gene>
<evidence type="ECO:0000313" key="2">
    <source>
        <dbReference type="EMBL" id="KAA6314584.1"/>
    </source>
</evidence>
<dbReference type="InterPro" id="IPR029442">
    <property type="entry name" value="GyrI-like"/>
</dbReference>
<dbReference type="SUPFAM" id="SSF55136">
    <property type="entry name" value="Probable bacterial effector-binding domain"/>
    <property type="match status" value="1"/>
</dbReference>
<dbReference type="PANTHER" id="PTHR40055:SF1">
    <property type="entry name" value="TRANSCRIPTIONAL REGULATOR YGIV-RELATED"/>
    <property type="match status" value="1"/>
</dbReference>
<evidence type="ECO:0000259" key="1">
    <source>
        <dbReference type="SMART" id="SM00871"/>
    </source>
</evidence>
<dbReference type="EMBL" id="SNRY01005586">
    <property type="protein sequence ID" value="KAA6314584.1"/>
    <property type="molecule type" value="Genomic_DNA"/>
</dbReference>
<dbReference type="InterPro" id="IPR050908">
    <property type="entry name" value="SmbC-like"/>
</dbReference>
<proteinExistence type="predicted"/>
<dbReference type="Gene3D" id="3.20.80.10">
    <property type="entry name" value="Regulatory factor, effector binding domain"/>
    <property type="match status" value="1"/>
</dbReference>